<dbReference type="OrthoDB" id="9803265at2"/>
<dbReference type="Proteomes" id="UP000247523">
    <property type="component" value="Unassembled WGS sequence"/>
</dbReference>
<evidence type="ECO:0000313" key="8">
    <source>
        <dbReference type="Proteomes" id="UP000216411"/>
    </source>
</evidence>
<sequence>MIMAVSTQDVIKNSILKLVPQTIDPLSLVISMIVAVLIGGGIFLAYKKSFTGVVYDHSFNTSLVIMTILVTIIIVTISSNITLSLGMVGALSIVRYRTAVKNPLDLMFMFWSITEGIVIGAGYYYIAVVCFIVVTIAFILLKRIKDGDKTFVLVVNYKNEQKTDEEVRKTVIKNNFKLRSKIVKNDITELTLELVMKTENTNITNELSHIEGVNGVTLVHYRGNYEL</sequence>
<comment type="caution">
    <text evidence="6">The sequence shown here is derived from an EMBL/GenBank/DDBJ whole genome shotgun (WGS) entry which is preliminary data.</text>
</comment>
<keyword evidence="3 5" id="KW-1133">Transmembrane helix</keyword>
<feature type="transmembrane region" description="Helical" evidence="5">
    <location>
        <begin position="67"/>
        <end position="96"/>
    </location>
</feature>
<gene>
    <name evidence="6" type="ORF">C8E03_101818</name>
    <name evidence="7" type="ORF">CG710_015155</name>
</gene>
<reference evidence="7" key="3">
    <citation type="submission" date="2018-07" db="EMBL/GenBank/DDBJ databases">
        <authorList>
            <person name="Quirk P.G."/>
            <person name="Krulwich T.A."/>
        </authorList>
    </citation>
    <scope>NUCLEOTIDE SEQUENCE</scope>
    <source>
        <strain evidence="7">CCRI-19302</strain>
    </source>
</reference>
<dbReference type="Proteomes" id="UP000216411">
    <property type="component" value="Unassembled WGS sequence"/>
</dbReference>
<evidence type="ECO:0000313" key="7">
    <source>
        <dbReference type="EMBL" id="RDY30339.1"/>
    </source>
</evidence>
<evidence type="ECO:0000256" key="4">
    <source>
        <dbReference type="ARBA" id="ARBA00023136"/>
    </source>
</evidence>
<organism evidence="6 9">
    <name type="scientific">Lachnotalea glycerini</name>
    <dbReference type="NCBI Taxonomy" id="1763509"/>
    <lineage>
        <taxon>Bacteria</taxon>
        <taxon>Bacillati</taxon>
        <taxon>Bacillota</taxon>
        <taxon>Clostridia</taxon>
        <taxon>Lachnospirales</taxon>
        <taxon>Lachnospiraceae</taxon>
        <taxon>Lachnotalea</taxon>
    </lineage>
</organism>
<keyword evidence="2 5" id="KW-0812">Transmembrane</keyword>
<accession>A0A255IAW3</accession>
<evidence type="ECO:0000313" key="9">
    <source>
        <dbReference type="Proteomes" id="UP000247523"/>
    </source>
</evidence>
<evidence type="ECO:0000256" key="5">
    <source>
        <dbReference type="SAM" id="Phobius"/>
    </source>
</evidence>
<keyword evidence="8" id="KW-1185">Reference proteome</keyword>
<dbReference type="EMBL" id="NOKA02000040">
    <property type="protein sequence ID" value="RDY30339.1"/>
    <property type="molecule type" value="Genomic_DNA"/>
</dbReference>
<feature type="transmembrane region" description="Helical" evidence="5">
    <location>
        <begin position="26"/>
        <end position="46"/>
    </location>
</feature>
<reference evidence="6 9" key="2">
    <citation type="submission" date="2018-05" db="EMBL/GenBank/DDBJ databases">
        <title>Genomic Encyclopedia of Type Strains, Phase IV (KMG-IV): sequencing the most valuable type-strain genomes for metagenomic binning, comparative biology and taxonomic classification.</title>
        <authorList>
            <person name="Goeker M."/>
        </authorList>
    </citation>
    <scope>NUCLEOTIDE SEQUENCE [LARGE SCALE GENOMIC DNA]</scope>
    <source>
        <strain evidence="6 9">DSM 28816</strain>
    </source>
</reference>
<protein>
    <submittedName>
        <fullName evidence="7">MgtC/SapB family protein</fullName>
    </submittedName>
</protein>
<dbReference type="AlphaFoldDB" id="A0A255IAW3"/>
<evidence type="ECO:0000256" key="3">
    <source>
        <dbReference type="ARBA" id="ARBA00022989"/>
    </source>
</evidence>
<evidence type="ECO:0000313" key="6">
    <source>
        <dbReference type="EMBL" id="PXV96183.1"/>
    </source>
</evidence>
<dbReference type="SUPFAM" id="SSF161098">
    <property type="entry name" value="MetI-like"/>
    <property type="match status" value="1"/>
</dbReference>
<dbReference type="EMBL" id="QICS01000001">
    <property type="protein sequence ID" value="PXV96183.1"/>
    <property type="molecule type" value="Genomic_DNA"/>
</dbReference>
<feature type="transmembrane region" description="Helical" evidence="5">
    <location>
        <begin position="116"/>
        <end position="141"/>
    </location>
</feature>
<dbReference type="GO" id="GO:0016020">
    <property type="term" value="C:membrane"/>
    <property type="evidence" value="ECO:0007669"/>
    <property type="project" value="UniProtKB-SubCell"/>
</dbReference>
<proteinExistence type="predicted"/>
<evidence type="ECO:0000256" key="2">
    <source>
        <dbReference type="ARBA" id="ARBA00022692"/>
    </source>
</evidence>
<name>A0A255IAW3_9FIRM</name>
<dbReference type="RefSeq" id="WP_094377880.1">
    <property type="nucleotide sequence ID" value="NZ_NOKA02000040.1"/>
</dbReference>
<dbReference type="InterPro" id="IPR035906">
    <property type="entry name" value="MetI-like_sf"/>
</dbReference>
<evidence type="ECO:0000256" key="1">
    <source>
        <dbReference type="ARBA" id="ARBA00004141"/>
    </source>
</evidence>
<keyword evidence="4 5" id="KW-0472">Membrane</keyword>
<reference evidence="7 8" key="1">
    <citation type="journal article" date="2017" name="Genome Announc.">
        <title>Draft Genome Sequence of a Sporulating and Motile Strain of Lachnotalea glycerini Isolated from Water in Quebec City, Canada.</title>
        <authorList>
            <person name="Maheux A.F."/>
            <person name="Boudreau D.K."/>
            <person name="Berube E."/>
            <person name="Boissinot M."/>
            <person name="Raymond F."/>
            <person name="Brodeur S."/>
            <person name="Corbeil J."/>
            <person name="Isabel S."/>
            <person name="Omar R.F."/>
            <person name="Bergeron M.G."/>
        </authorList>
    </citation>
    <scope>NUCLEOTIDE SEQUENCE [LARGE SCALE GENOMIC DNA]</scope>
    <source>
        <strain evidence="7 8">CCRI-19302</strain>
    </source>
</reference>
<comment type="subcellular location">
    <subcellularLocation>
        <location evidence="1">Membrane</location>
        <topology evidence="1">Multi-pass membrane protein</topology>
    </subcellularLocation>
</comment>